<feature type="transmembrane region" description="Helical" evidence="2">
    <location>
        <begin position="266"/>
        <end position="288"/>
    </location>
</feature>
<evidence type="ECO:0008006" key="5">
    <source>
        <dbReference type="Google" id="ProtNLM"/>
    </source>
</evidence>
<evidence type="ECO:0000313" key="3">
    <source>
        <dbReference type="EMBL" id="MBU2691849.1"/>
    </source>
</evidence>
<evidence type="ECO:0000256" key="2">
    <source>
        <dbReference type="SAM" id="Phobius"/>
    </source>
</evidence>
<reference evidence="3" key="1">
    <citation type="submission" date="2021-05" db="EMBL/GenBank/DDBJ databases">
        <title>Energy efficiency and biological interactions define the core microbiome of deep oligotrophic groundwater.</title>
        <authorList>
            <person name="Mehrshad M."/>
            <person name="Lopez-Fernandez M."/>
            <person name="Bell E."/>
            <person name="Bernier-Latmani R."/>
            <person name="Bertilsson S."/>
            <person name="Dopson M."/>
        </authorList>
    </citation>
    <scope>NUCLEOTIDE SEQUENCE</scope>
    <source>
        <strain evidence="3">Modern_marine.mb.64</strain>
    </source>
</reference>
<organism evidence="3 4">
    <name type="scientific">Eiseniibacteriota bacterium</name>
    <dbReference type="NCBI Taxonomy" id="2212470"/>
    <lineage>
        <taxon>Bacteria</taxon>
        <taxon>Candidatus Eiseniibacteriota</taxon>
    </lineage>
</organism>
<comment type="caution">
    <text evidence="3">The sequence shown here is derived from an EMBL/GenBank/DDBJ whole genome shotgun (WGS) entry which is preliminary data.</text>
</comment>
<accession>A0A948S104</accession>
<keyword evidence="2" id="KW-0812">Transmembrane</keyword>
<feature type="transmembrane region" description="Helical" evidence="2">
    <location>
        <begin position="360"/>
        <end position="383"/>
    </location>
</feature>
<sequence>MSTHNVSLRALMMNISASVLAVALGLLAGFVAHYLLVSPAHAQESTDAKDVGRYSVEYDSDDMTRVWVRLPSGEDSLAMMLKGDLTADLDSLIALIGHEELRKDLKKRVTVRSSQNNRTTGDIIRMGENVVIEEGDRIDGSVVCIGGSIRVRGVVEGDVVAVGGDVVLLATAVVDGDCVSVGGGVDSDPDAVVGGKEISIGAFSPIFTPQIFRTKFHQGPPPGLRSILIMALFIGAFLFGWLFQAISSRRMENIRITVEQKFFPSLFLGIITIPGSVLLFILLLITIIGIPAAILLPFVMAILTFMGFCAVLWSIGRTLLFSMRKKESGFEMSYALGLALLFVIVEIVNIWQYVNIPGAAALGFLLVALKLVITSVGMGAVLLSRIGSRPNPGPAAAYPPAASRGLPQGMSQIETHMETQPFQPPNKPPDPQQPGANPTING</sequence>
<feature type="region of interest" description="Disordered" evidence="1">
    <location>
        <begin position="391"/>
        <end position="442"/>
    </location>
</feature>
<evidence type="ECO:0000256" key="1">
    <source>
        <dbReference type="SAM" id="MobiDB-lite"/>
    </source>
</evidence>
<name>A0A948S104_UNCEI</name>
<feature type="compositionally biased region" description="Pro residues" evidence="1">
    <location>
        <begin position="422"/>
        <end position="432"/>
    </location>
</feature>
<keyword evidence="2" id="KW-0472">Membrane</keyword>
<evidence type="ECO:0000313" key="4">
    <source>
        <dbReference type="Proteomes" id="UP000777784"/>
    </source>
</evidence>
<feature type="transmembrane region" description="Helical" evidence="2">
    <location>
        <begin position="227"/>
        <end position="246"/>
    </location>
</feature>
<gene>
    <name evidence="3" type="ORF">KJ970_13085</name>
</gene>
<dbReference type="AlphaFoldDB" id="A0A948S104"/>
<dbReference type="Proteomes" id="UP000777784">
    <property type="component" value="Unassembled WGS sequence"/>
</dbReference>
<keyword evidence="2" id="KW-1133">Transmembrane helix</keyword>
<dbReference type="EMBL" id="JAHJDP010000077">
    <property type="protein sequence ID" value="MBU2691849.1"/>
    <property type="molecule type" value="Genomic_DNA"/>
</dbReference>
<feature type="transmembrane region" description="Helical" evidence="2">
    <location>
        <begin position="334"/>
        <end position="354"/>
    </location>
</feature>
<proteinExistence type="predicted"/>
<protein>
    <recommendedName>
        <fullName evidence="5">Polymer-forming cytoskeletal protein</fullName>
    </recommendedName>
</protein>
<feature type="transmembrane region" description="Helical" evidence="2">
    <location>
        <begin position="294"/>
        <end position="313"/>
    </location>
</feature>